<dbReference type="GO" id="GO:0004144">
    <property type="term" value="F:diacylglycerol O-acyltransferase activity"/>
    <property type="evidence" value="ECO:0007669"/>
    <property type="project" value="UniProtKB-ARBA"/>
</dbReference>
<sequence>MAAIAAPFICQYAAVLSNATRRRQSPTTTSRRRFTFSHTLPISALRKPETPTPAWTGDSGGGITSGIDVDGDGGIAEKSVADYFDEAAVMIESTRRDGGGTRWFTPTECGGPRSERVPLLLYLPDKCFAGIVGVGLGLARHHGKLGKIFEVWCLHIPVMDRTSFAELVKLVGGVVKSEHSRSPSRPIYLVGDSFGACLALAVASHHPDVDLVLILVNPATSFSRSSLQLPVSLLTSSPIQSLFSTGSPFNLVIGDSIKVFIDAVEKLLGQSQASRDSIEGLSSLSSYLSVITSLFPRNAFLWKMEMLQNGCAYTNSRLHAIKAQTLILLSGRDTLLPSLDEGERLRKVLTKCEIRKFNDNGHSLLLEDGIDLVYILKGASYYRRGRNYDYVKDFLPPTPSEFKRAEDQFWWINPVLSPVMLSTLEDGKIVEGLEGIPSEGPTLLVGYHMLLGLELGPLVLRILTEKNILVRGIAHPMIFFRQGDGKLPDLSSYDLLRSMGAVPVSGTNLFKLLASKSHVLLYPGGMREALHRKGEEYQLFWPEQSEFVRMAARFGAKIVPFGVVGEDDIGKVVVDYNDLNRIPYFKAEIEELTNEAIKLRTESSDEVSNQQVHLPGILPQIPGRLYYLFGKPIETKERKHELKDRQKAQEVYMEVKSEVEKCLAYLKEKRETDPYRTLMSRLVYMSTHGLSSEIPTFEL</sequence>
<keyword evidence="6" id="KW-1185">Reference proteome</keyword>
<dbReference type="Pfam" id="PF03982">
    <property type="entry name" value="DAGAT"/>
    <property type="match status" value="1"/>
</dbReference>
<proteinExistence type="inferred from homology"/>
<dbReference type="CDD" id="cd07987">
    <property type="entry name" value="LPLAT_MGAT-like"/>
    <property type="match status" value="1"/>
</dbReference>
<dbReference type="Pfam" id="PF12146">
    <property type="entry name" value="Hydrolase_4"/>
    <property type="match status" value="1"/>
</dbReference>
<evidence type="ECO:0000313" key="6">
    <source>
        <dbReference type="Proteomes" id="UP001443914"/>
    </source>
</evidence>
<feature type="domain" description="Serine aminopeptidase S33" evidence="4">
    <location>
        <begin position="163"/>
        <end position="367"/>
    </location>
</feature>
<evidence type="ECO:0000313" key="5">
    <source>
        <dbReference type="EMBL" id="KAK9678111.1"/>
    </source>
</evidence>
<comment type="caution">
    <text evidence="5">The sequence shown here is derived from an EMBL/GenBank/DDBJ whole genome shotgun (WGS) entry which is preliminary data.</text>
</comment>
<dbReference type="InterPro" id="IPR007130">
    <property type="entry name" value="DAGAT"/>
</dbReference>
<dbReference type="SUPFAM" id="SSF53474">
    <property type="entry name" value="alpha/beta-Hydrolases"/>
    <property type="match status" value="1"/>
</dbReference>
<accession>A0AAW1HP83</accession>
<keyword evidence="3" id="KW-0012">Acyltransferase</keyword>
<evidence type="ECO:0000259" key="4">
    <source>
        <dbReference type="Pfam" id="PF12146"/>
    </source>
</evidence>
<dbReference type="Proteomes" id="UP001443914">
    <property type="component" value="Unassembled WGS sequence"/>
</dbReference>
<dbReference type="PANTHER" id="PTHR22753">
    <property type="entry name" value="TRANSMEMBRANE PROTEIN 68"/>
    <property type="match status" value="1"/>
</dbReference>
<dbReference type="InterPro" id="IPR029058">
    <property type="entry name" value="AB_hydrolase_fold"/>
</dbReference>
<dbReference type="InterPro" id="IPR022742">
    <property type="entry name" value="Hydrolase_4"/>
</dbReference>
<name>A0AAW1HP83_SAPOF</name>
<reference evidence="5" key="1">
    <citation type="submission" date="2024-03" db="EMBL/GenBank/DDBJ databases">
        <title>WGS assembly of Saponaria officinalis var. Norfolk2.</title>
        <authorList>
            <person name="Jenkins J."/>
            <person name="Shu S."/>
            <person name="Grimwood J."/>
            <person name="Barry K."/>
            <person name="Goodstein D."/>
            <person name="Schmutz J."/>
            <person name="Leebens-Mack J."/>
            <person name="Osbourn A."/>
        </authorList>
    </citation>
    <scope>NUCLEOTIDE SEQUENCE [LARGE SCALE GENOMIC DNA]</scope>
    <source>
        <strain evidence="5">JIC</strain>
    </source>
</reference>
<keyword evidence="2" id="KW-0808">Transferase</keyword>
<comment type="similarity">
    <text evidence="1">Belongs to the diacylglycerol acyltransferase family.</text>
</comment>
<organism evidence="5 6">
    <name type="scientific">Saponaria officinalis</name>
    <name type="common">Common soapwort</name>
    <name type="synonym">Lychnis saponaria</name>
    <dbReference type="NCBI Taxonomy" id="3572"/>
    <lineage>
        <taxon>Eukaryota</taxon>
        <taxon>Viridiplantae</taxon>
        <taxon>Streptophyta</taxon>
        <taxon>Embryophyta</taxon>
        <taxon>Tracheophyta</taxon>
        <taxon>Spermatophyta</taxon>
        <taxon>Magnoliopsida</taxon>
        <taxon>eudicotyledons</taxon>
        <taxon>Gunneridae</taxon>
        <taxon>Pentapetalae</taxon>
        <taxon>Caryophyllales</taxon>
        <taxon>Caryophyllaceae</taxon>
        <taxon>Caryophylleae</taxon>
        <taxon>Saponaria</taxon>
    </lineage>
</organism>
<dbReference type="PANTHER" id="PTHR22753:SF24">
    <property type="entry name" value="ESTERASE_LIPASE_THIOESTERASE FAMILY PROTEIN"/>
    <property type="match status" value="1"/>
</dbReference>
<dbReference type="AlphaFoldDB" id="A0AAW1HP83"/>
<dbReference type="GO" id="GO:0016020">
    <property type="term" value="C:membrane"/>
    <property type="evidence" value="ECO:0007669"/>
    <property type="project" value="TreeGrafter"/>
</dbReference>
<dbReference type="GO" id="GO:0019432">
    <property type="term" value="P:triglyceride biosynthetic process"/>
    <property type="evidence" value="ECO:0007669"/>
    <property type="project" value="UniProtKB-ARBA"/>
</dbReference>
<evidence type="ECO:0000256" key="1">
    <source>
        <dbReference type="ARBA" id="ARBA00005420"/>
    </source>
</evidence>
<gene>
    <name evidence="5" type="ORF">RND81_11G188700</name>
</gene>
<dbReference type="EMBL" id="JBDFQZ010000011">
    <property type="protein sequence ID" value="KAK9678111.1"/>
    <property type="molecule type" value="Genomic_DNA"/>
</dbReference>
<dbReference type="Gene3D" id="3.40.50.1820">
    <property type="entry name" value="alpha/beta hydrolase"/>
    <property type="match status" value="1"/>
</dbReference>
<protein>
    <recommendedName>
        <fullName evidence="4">Serine aminopeptidase S33 domain-containing protein</fullName>
    </recommendedName>
</protein>
<evidence type="ECO:0000256" key="2">
    <source>
        <dbReference type="ARBA" id="ARBA00022679"/>
    </source>
</evidence>
<evidence type="ECO:0000256" key="3">
    <source>
        <dbReference type="ARBA" id="ARBA00023315"/>
    </source>
</evidence>